<feature type="compositionally biased region" description="Acidic residues" evidence="1">
    <location>
        <begin position="333"/>
        <end position="343"/>
    </location>
</feature>
<feature type="compositionally biased region" description="Basic and acidic residues" evidence="1">
    <location>
        <begin position="317"/>
        <end position="331"/>
    </location>
</feature>
<name>A0A8S9FTQ1_BRACR</name>
<dbReference type="EMBL" id="QGKW02002228">
    <property type="protein sequence ID" value="KAF2537355.1"/>
    <property type="molecule type" value="Genomic_DNA"/>
</dbReference>
<accession>A0A8S9FTQ1</accession>
<feature type="region of interest" description="Disordered" evidence="1">
    <location>
        <begin position="274"/>
        <end position="343"/>
    </location>
</feature>
<organism evidence="2 3">
    <name type="scientific">Brassica cretica</name>
    <name type="common">Mustard</name>
    <dbReference type="NCBI Taxonomy" id="69181"/>
    <lineage>
        <taxon>Eukaryota</taxon>
        <taxon>Viridiplantae</taxon>
        <taxon>Streptophyta</taxon>
        <taxon>Embryophyta</taxon>
        <taxon>Tracheophyta</taxon>
        <taxon>Spermatophyta</taxon>
        <taxon>Magnoliopsida</taxon>
        <taxon>eudicotyledons</taxon>
        <taxon>Gunneridae</taxon>
        <taxon>Pentapetalae</taxon>
        <taxon>rosids</taxon>
        <taxon>malvids</taxon>
        <taxon>Brassicales</taxon>
        <taxon>Brassicaceae</taxon>
        <taxon>Brassiceae</taxon>
        <taxon>Brassica</taxon>
    </lineage>
</organism>
<dbReference type="Proteomes" id="UP000712281">
    <property type="component" value="Unassembled WGS sequence"/>
</dbReference>
<protein>
    <submittedName>
        <fullName evidence="2">Uncharacterized protein</fullName>
    </submittedName>
</protein>
<gene>
    <name evidence="2" type="ORF">F2Q68_00022605</name>
</gene>
<proteinExistence type="predicted"/>
<feature type="region of interest" description="Disordered" evidence="1">
    <location>
        <begin position="78"/>
        <end position="100"/>
    </location>
</feature>
<comment type="caution">
    <text evidence="2">The sequence shown here is derived from an EMBL/GenBank/DDBJ whole genome shotgun (WGS) entry which is preliminary data.</text>
</comment>
<evidence type="ECO:0000313" key="2">
    <source>
        <dbReference type="EMBL" id="KAF2537355.1"/>
    </source>
</evidence>
<evidence type="ECO:0000256" key="1">
    <source>
        <dbReference type="SAM" id="MobiDB-lite"/>
    </source>
</evidence>
<reference evidence="2" key="1">
    <citation type="submission" date="2019-12" db="EMBL/GenBank/DDBJ databases">
        <title>Genome sequencing and annotation of Brassica cretica.</title>
        <authorList>
            <person name="Studholme D.J."/>
            <person name="Sarris P.F."/>
        </authorList>
    </citation>
    <scope>NUCLEOTIDE SEQUENCE</scope>
    <source>
        <strain evidence="2">PFS-001/15</strain>
        <tissue evidence="2">Leaf</tissue>
    </source>
</reference>
<dbReference type="AlphaFoldDB" id="A0A8S9FTQ1"/>
<sequence>MAAKSKSLQVIGKHLVNSLRSCAFPRAVASDLSASRYNISNEAGVYLHVDGFEEYLNRSDSNVLQSPTSVAKLPPNTAVRTTRRKTTVKAEPQPSSSQLVNRSCRLTSKKSLDGEMDQENVAQEAKTNNVKFEANVAKTPAARAQGKLQEQLLVAAKFWRVRRVNWFSRRTAQGDQPGCSPEITEYSEVVPGSKQNDNDHEIGDTEIYIDLGDILVSEHANTETNNDNEESKNVQAFDSLVQVEHQETEEAIHENFFENEKTNTLVEAVMNRTDGVSKAEPEEDNSSVDSDGTIYEAGSNQTDNRETEHAIQVNDSETEKTNTLDKDKMVDQTDGDSETEPEGDTEIYVDLEGVVDQTDGDLEGDHSGVDSDVTISEADSNQAVHGIHGSDIVDAKMKSKGSVTATTSPPLLLEEAIVNTTPLFMM</sequence>
<evidence type="ECO:0000313" key="3">
    <source>
        <dbReference type="Proteomes" id="UP000712281"/>
    </source>
</evidence>